<dbReference type="AlphaFoldDB" id="A0A8H5F5C9"/>
<proteinExistence type="predicted"/>
<sequence length="248" mass="28041">MPVRHLKHVRFAQENIFHSAPPTPDLTFSTSIASSTSSSSSGVRTPLSATHNLPDKQMQIPVGVPSKASSTASASIAISRPPSKPLDNVTVLAHRYFEHAALNWDLRDYYLNITRDDRPLSRRALMEPATTPALSFMRITCTYLPWSTKVYPDANGTYVTVGDVLESLSLAFRHNIGEKEFRLLKSAGDQRRATRAYEERYRRLRATHLYESEKRAGMKRIDFLMGRTQFVALSSNGHRPDEWHLNVK</sequence>
<dbReference type="Proteomes" id="UP000567179">
    <property type="component" value="Unassembled WGS sequence"/>
</dbReference>
<dbReference type="Pfam" id="PF20415">
    <property type="entry name" value="DUF6699"/>
    <property type="match status" value="1"/>
</dbReference>
<dbReference type="InterPro" id="IPR046522">
    <property type="entry name" value="DUF6699"/>
</dbReference>
<feature type="compositionally biased region" description="Low complexity" evidence="1">
    <location>
        <begin position="28"/>
        <end position="48"/>
    </location>
</feature>
<dbReference type="EMBL" id="JAACJJ010000016">
    <property type="protein sequence ID" value="KAF5324162.1"/>
    <property type="molecule type" value="Genomic_DNA"/>
</dbReference>
<dbReference type="OrthoDB" id="2783256at2759"/>
<feature type="domain" description="DUF6699" evidence="2">
    <location>
        <begin position="102"/>
        <end position="235"/>
    </location>
</feature>
<keyword evidence="4" id="KW-1185">Reference proteome</keyword>
<accession>A0A8H5F5C9</accession>
<evidence type="ECO:0000313" key="3">
    <source>
        <dbReference type="EMBL" id="KAF5324162.1"/>
    </source>
</evidence>
<protein>
    <recommendedName>
        <fullName evidence="2">DUF6699 domain-containing protein</fullName>
    </recommendedName>
</protein>
<name>A0A8H5F5C9_9AGAR</name>
<reference evidence="3 4" key="1">
    <citation type="journal article" date="2020" name="ISME J.">
        <title>Uncovering the hidden diversity of litter-decomposition mechanisms in mushroom-forming fungi.</title>
        <authorList>
            <person name="Floudas D."/>
            <person name="Bentzer J."/>
            <person name="Ahren D."/>
            <person name="Johansson T."/>
            <person name="Persson P."/>
            <person name="Tunlid A."/>
        </authorList>
    </citation>
    <scope>NUCLEOTIDE SEQUENCE [LARGE SCALE GENOMIC DNA]</scope>
    <source>
        <strain evidence="3 4">CBS 101986</strain>
    </source>
</reference>
<organism evidence="3 4">
    <name type="scientific">Psilocybe cf. subviscida</name>
    <dbReference type="NCBI Taxonomy" id="2480587"/>
    <lineage>
        <taxon>Eukaryota</taxon>
        <taxon>Fungi</taxon>
        <taxon>Dikarya</taxon>
        <taxon>Basidiomycota</taxon>
        <taxon>Agaricomycotina</taxon>
        <taxon>Agaricomycetes</taxon>
        <taxon>Agaricomycetidae</taxon>
        <taxon>Agaricales</taxon>
        <taxon>Agaricineae</taxon>
        <taxon>Strophariaceae</taxon>
        <taxon>Psilocybe</taxon>
    </lineage>
</organism>
<feature type="region of interest" description="Disordered" evidence="1">
    <location>
        <begin position="28"/>
        <end position="52"/>
    </location>
</feature>
<evidence type="ECO:0000259" key="2">
    <source>
        <dbReference type="Pfam" id="PF20415"/>
    </source>
</evidence>
<evidence type="ECO:0000256" key="1">
    <source>
        <dbReference type="SAM" id="MobiDB-lite"/>
    </source>
</evidence>
<evidence type="ECO:0000313" key="4">
    <source>
        <dbReference type="Proteomes" id="UP000567179"/>
    </source>
</evidence>
<comment type="caution">
    <text evidence="3">The sequence shown here is derived from an EMBL/GenBank/DDBJ whole genome shotgun (WGS) entry which is preliminary data.</text>
</comment>
<gene>
    <name evidence="3" type="ORF">D9619_011116</name>
</gene>